<keyword evidence="3" id="KW-1185">Reference proteome</keyword>
<organism evidence="2 3">
    <name type="scientific">Phtheirospermum japonicum</name>
    <dbReference type="NCBI Taxonomy" id="374723"/>
    <lineage>
        <taxon>Eukaryota</taxon>
        <taxon>Viridiplantae</taxon>
        <taxon>Streptophyta</taxon>
        <taxon>Embryophyta</taxon>
        <taxon>Tracheophyta</taxon>
        <taxon>Spermatophyta</taxon>
        <taxon>Magnoliopsida</taxon>
        <taxon>eudicotyledons</taxon>
        <taxon>Gunneridae</taxon>
        <taxon>Pentapetalae</taxon>
        <taxon>asterids</taxon>
        <taxon>lamiids</taxon>
        <taxon>Lamiales</taxon>
        <taxon>Orobanchaceae</taxon>
        <taxon>Orobanchaceae incertae sedis</taxon>
        <taxon>Phtheirospermum</taxon>
    </lineage>
</organism>
<reference evidence="2" key="1">
    <citation type="submission" date="2020-07" db="EMBL/GenBank/DDBJ databases">
        <title>Ethylene signaling mediates host invasion by parasitic plants.</title>
        <authorList>
            <person name="Yoshida S."/>
        </authorList>
    </citation>
    <scope>NUCLEOTIDE SEQUENCE</scope>
    <source>
        <strain evidence="2">Okayama</strain>
    </source>
</reference>
<dbReference type="AlphaFoldDB" id="A0A830DNF4"/>
<comment type="caution">
    <text evidence="2">The sequence shown here is derived from an EMBL/GenBank/DDBJ whole genome shotgun (WGS) entry which is preliminary data.</text>
</comment>
<evidence type="ECO:0000313" key="3">
    <source>
        <dbReference type="Proteomes" id="UP000653305"/>
    </source>
</evidence>
<gene>
    <name evidence="2" type="ORF">PHJA_002874300</name>
</gene>
<dbReference type="OrthoDB" id="10248186at2759"/>
<evidence type="ECO:0000256" key="1">
    <source>
        <dbReference type="ARBA" id="ARBA00008626"/>
    </source>
</evidence>
<dbReference type="PANTHER" id="PTHR13120">
    <property type="entry name" value="PHD FINGER-LIKE DOMAIN-CONTAINING PROTEIN 5A"/>
    <property type="match status" value="1"/>
</dbReference>
<dbReference type="GO" id="GO:0000398">
    <property type="term" value="P:mRNA splicing, via spliceosome"/>
    <property type="evidence" value="ECO:0007669"/>
    <property type="project" value="InterPro"/>
</dbReference>
<comment type="similarity">
    <text evidence="1">Belongs to the PHF5 family.</text>
</comment>
<sequence>MAKHHSDLIMCRNQPGIAIGRLCEKCDGKCVICDSYVRHAPSFEFVMNATTNRFKVAVSFVEVSGFLMRTIARSEHSKKKIGTGARRLSISGVRKWIYSTRTKSMVLKRDDLPMYILGAYVFLKDIGFCGV</sequence>
<protein>
    <submittedName>
        <fullName evidence="2">Phd finger-like domain-containing protein 5b</fullName>
    </submittedName>
</protein>
<accession>A0A830DNF4</accession>
<name>A0A830DNF4_9LAMI</name>
<proteinExistence type="inferred from homology"/>
<dbReference type="Pfam" id="PF03660">
    <property type="entry name" value="PHF5"/>
    <property type="match status" value="1"/>
</dbReference>
<evidence type="ECO:0000313" key="2">
    <source>
        <dbReference type="EMBL" id="GFQ07302.1"/>
    </source>
</evidence>
<dbReference type="EMBL" id="BMAC01001462">
    <property type="protein sequence ID" value="GFQ07302.1"/>
    <property type="molecule type" value="Genomic_DNA"/>
</dbReference>
<dbReference type="InterPro" id="IPR005345">
    <property type="entry name" value="PHF5"/>
</dbReference>
<dbReference type="Proteomes" id="UP000653305">
    <property type="component" value="Unassembled WGS sequence"/>
</dbReference>